<evidence type="ECO:0000256" key="5">
    <source>
        <dbReference type="ARBA" id="ARBA00022989"/>
    </source>
</evidence>
<dbReference type="PROSITE" id="PS00420">
    <property type="entry name" value="SRCR_1"/>
    <property type="match status" value="1"/>
</dbReference>
<dbReference type="Pfam" id="PF00530">
    <property type="entry name" value="SRCR"/>
    <property type="match status" value="2"/>
</dbReference>
<dbReference type="InterPro" id="IPR001190">
    <property type="entry name" value="SRCR"/>
</dbReference>
<evidence type="ECO:0000256" key="7">
    <source>
        <dbReference type="ARBA" id="ARBA00023157"/>
    </source>
</evidence>
<feature type="non-terminal residue" evidence="11">
    <location>
        <position position="1"/>
    </location>
</feature>
<evidence type="ECO:0000256" key="1">
    <source>
        <dbReference type="ARBA" id="ARBA00004167"/>
    </source>
</evidence>
<evidence type="ECO:0000256" key="2">
    <source>
        <dbReference type="ARBA" id="ARBA00022692"/>
    </source>
</evidence>
<dbReference type="Gene3D" id="3.10.250.10">
    <property type="entry name" value="SRCR-like domain"/>
    <property type="match status" value="2"/>
</dbReference>
<proteinExistence type="predicted"/>
<evidence type="ECO:0000256" key="9">
    <source>
        <dbReference type="PROSITE-ProRule" id="PRU00196"/>
    </source>
</evidence>
<keyword evidence="6" id="KW-0472">Membrane</keyword>
<dbReference type="GO" id="GO:0031638">
    <property type="term" value="P:zymogen activation"/>
    <property type="evidence" value="ECO:0007669"/>
    <property type="project" value="TreeGrafter"/>
</dbReference>
<keyword evidence="3" id="KW-0732">Signal</keyword>
<keyword evidence="4" id="KW-0677">Repeat</keyword>
<evidence type="ECO:0000256" key="4">
    <source>
        <dbReference type="ARBA" id="ARBA00022737"/>
    </source>
</evidence>
<evidence type="ECO:0000256" key="6">
    <source>
        <dbReference type="ARBA" id="ARBA00023136"/>
    </source>
</evidence>
<keyword evidence="8" id="KW-0325">Glycoprotein</keyword>
<dbReference type="PRINTS" id="PR00258">
    <property type="entry name" value="SPERACTRCPTR"/>
</dbReference>
<reference evidence="11 12" key="1">
    <citation type="submission" date="2019-09" db="EMBL/GenBank/DDBJ databases">
        <title>Bird 10,000 Genomes (B10K) Project - Family phase.</title>
        <authorList>
            <person name="Zhang G."/>
        </authorList>
    </citation>
    <scope>NUCLEOTIDE SEQUENCE [LARGE SCALE GENOMIC DNA]</scope>
    <source>
        <strain evidence="11">B10K-DU-002-36</strain>
        <tissue evidence="11">Muscle</tissue>
    </source>
</reference>
<name>A0A7L1IAJ4_SMUAF</name>
<organism evidence="11 12">
    <name type="scientific">Smutsornis africanus</name>
    <name type="common">Double-banded courser</name>
    <name type="synonym">Rhinoptilus africanus</name>
    <dbReference type="NCBI Taxonomy" id="240209"/>
    <lineage>
        <taxon>Eukaryota</taxon>
        <taxon>Metazoa</taxon>
        <taxon>Chordata</taxon>
        <taxon>Craniata</taxon>
        <taxon>Vertebrata</taxon>
        <taxon>Euteleostomi</taxon>
        <taxon>Archelosauria</taxon>
        <taxon>Archosauria</taxon>
        <taxon>Dinosauria</taxon>
        <taxon>Saurischia</taxon>
        <taxon>Theropoda</taxon>
        <taxon>Coelurosauria</taxon>
        <taxon>Aves</taxon>
        <taxon>Neognathae</taxon>
        <taxon>Neoaves</taxon>
        <taxon>Charadriiformes</taxon>
        <taxon>Glareolidae</taxon>
        <taxon>Rhinoptilus</taxon>
    </lineage>
</organism>
<dbReference type="PROSITE" id="PS50287">
    <property type="entry name" value="SRCR_2"/>
    <property type="match status" value="2"/>
</dbReference>
<gene>
    <name evidence="11" type="primary">Dmbt1_0</name>
    <name evidence="11" type="ORF">RHIAFR_R11605</name>
</gene>
<feature type="non-terminal residue" evidence="11">
    <location>
        <position position="162"/>
    </location>
</feature>
<feature type="disulfide bond" evidence="9">
    <location>
        <begin position="18"/>
        <end position="82"/>
    </location>
</feature>
<dbReference type="EMBL" id="VXBO01000486">
    <property type="protein sequence ID" value="NXN35030.1"/>
    <property type="molecule type" value="Genomic_DNA"/>
</dbReference>
<comment type="caution">
    <text evidence="9">Lacks conserved residue(s) required for the propagation of feature annotation.</text>
</comment>
<dbReference type="GO" id="GO:0005615">
    <property type="term" value="C:extracellular space"/>
    <property type="evidence" value="ECO:0007669"/>
    <property type="project" value="TreeGrafter"/>
</dbReference>
<comment type="subcellular location">
    <subcellularLocation>
        <location evidence="1">Membrane</location>
        <topology evidence="1">Single-pass membrane protein</topology>
    </subcellularLocation>
</comment>
<protein>
    <submittedName>
        <fullName evidence="11">DMBT1 protein</fullName>
    </submittedName>
</protein>
<evidence type="ECO:0000313" key="12">
    <source>
        <dbReference type="Proteomes" id="UP000525158"/>
    </source>
</evidence>
<evidence type="ECO:0000256" key="3">
    <source>
        <dbReference type="ARBA" id="ARBA00022729"/>
    </source>
</evidence>
<dbReference type="InterPro" id="IPR036772">
    <property type="entry name" value="SRCR-like_dom_sf"/>
</dbReference>
<dbReference type="PANTHER" id="PTHR48071">
    <property type="entry name" value="SRCR DOMAIN-CONTAINING PROTEIN"/>
    <property type="match status" value="1"/>
</dbReference>
<feature type="domain" description="SRCR" evidence="10">
    <location>
        <begin position="118"/>
        <end position="162"/>
    </location>
</feature>
<feature type="disulfide bond" evidence="9">
    <location>
        <begin position="31"/>
        <end position="92"/>
    </location>
</feature>
<dbReference type="GO" id="GO:0005886">
    <property type="term" value="C:plasma membrane"/>
    <property type="evidence" value="ECO:0007669"/>
    <property type="project" value="TreeGrafter"/>
</dbReference>
<dbReference type="Proteomes" id="UP000525158">
    <property type="component" value="Unassembled WGS sequence"/>
</dbReference>
<dbReference type="FunFam" id="3.10.250.10:FF:000002">
    <property type="entry name" value="Scavenger receptor cysteine-rich type 1 protein M130"/>
    <property type="match status" value="1"/>
</dbReference>
<keyword evidence="5" id="KW-1133">Transmembrane helix</keyword>
<evidence type="ECO:0000313" key="11">
    <source>
        <dbReference type="EMBL" id="NXN35030.1"/>
    </source>
</evidence>
<dbReference type="GO" id="GO:0004252">
    <property type="term" value="F:serine-type endopeptidase activity"/>
    <property type="evidence" value="ECO:0007669"/>
    <property type="project" value="TreeGrafter"/>
</dbReference>
<sequence>RCAGRVEVKHRGQWGTVCDDSWDMDDAAVVCKQLGCGSALKAPHWSHFGPGSGPIWMDEVKCHGTESALSDCRHDGWGQSDCSHGEDAGVICSVTALGAPPCSPEDAAAVICSGSRRVRLVDGPGRCAGRVELYYRGSWGSVCDDGWDLSDAAVVCQQLGCG</sequence>
<dbReference type="FunFam" id="3.10.250.10:FF:000016">
    <property type="entry name" value="Scavenger receptor cysteine-rich protein type 12"/>
    <property type="match status" value="1"/>
</dbReference>
<dbReference type="SUPFAM" id="SSF56487">
    <property type="entry name" value="SRCR-like"/>
    <property type="match status" value="2"/>
</dbReference>
<dbReference type="PANTHER" id="PTHR48071:SF27">
    <property type="entry name" value="SCAVENGER RECEPTOR CYSTEINE-RICH TYPE 1 PROTEIN M130-LIKE"/>
    <property type="match status" value="1"/>
</dbReference>
<dbReference type="SMART" id="SM00202">
    <property type="entry name" value="SR"/>
    <property type="match status" value="1"/>
</dbReference>
<evidence type="ECO:0000259" key="10">
    <source>
        <dbReference type="PROSITE" id="PS50287"/>
    </source>
</evidence>
<feature type="domain" description="SRCR" evidence="10">
    <location>
        <begin position="1"/>
        <end position="93"/>
    </location>
</feature>
<evidence type="ECO:0000256" key="8">
    <source>
        <dbReference type="ARBA" id="ARBA00023180"/>
    </source>
</evidence>
<dbReference type="AlphaFoldDB" id="A0A7L1IAJ4"/>
<accession>A0A7L1IAJ4</accession>
<comment type="caution">
    <text evidence="11">The sequence shown here is derived from an EMBL/GenBank/DDBJ whole genome shotgun (WGS) entry which is preliminary data.</text>
</comment>
<keyword evidence="12" id="KW-1185">Reference proteome</keyword>
<feature type="disulfide bond" evidence="9">
    <location>
        <begin position="62"/>
        <end position="72"/>
    </location>
</feature>
<keyword evidence="2" id="KW-0812">Transmembrane</keyword>
<keyword evidence="7 9" id="KW-1015">Disulfide bond</keyword>